<evidence type="ECO:0000256" key="1">
    <source>
        <dbReference type="SAM" id="MobiDB-lite"/>
    </source>
</evidence>
<evidence type="ECO:0000313" key="3">
    <source>
        <dbReference type="Proteomes" id="UP001151760"/>
    </source>
</evidence>
<sequence>MSHIRAKFESIGFDCLLDINEQIIPRFVLEFYCQLTFAYNLEGQFIVNFVIQNKSFSLTLEEFGQILKIPFKGQASTTEMWSLDHLSVSVPSRGLYKTKPPSPRVIKSLIQVPRQGQETRTKNKKTIVVGENEILTREIQTHMKPWVEIIRENAICLGGHRDHVSACLCHMLYCIETSTPYNLAFFILKRMEKTRFKPKELLPYGMLLTRLFKHVVSVSPELAFDHYLSHDRAMHPLAPHYERKTRADRGKKRPRESNASSSSTTQNHPSSFLPLDHMVDENDDESFHSNSSSPSQQFSPSSNVASRVRQNPSHESHDLNTLLSETITFQAQQRNAHRDGLRSIGQALKNMMGGKRK</sequence>
<gene>
    <name evidence="2" type="ORF">Tco_0860734</name>
</gene>
<keyword evidence="3" id="KW-1185">Reference proteome</keyword>
<proteinExistence type="predicted"/>
<reference evidence="2" key="2">
    <citation type="submission" date="2022-01" db="EMBL/GenBank/DDBJ databases">
        <authorList>
            <person name="Yamashiro T."/>
            <person name="Shiraishi A."/>
            <person name="Satake H."/>
            <person name="Nakayama K."/>
        </authorList>
    </citation>
    <scope>NUCLEOTIDE SEQUENCE</scope>
</reference>
<accession>A0ABQ5BIX1</accession>
<name>A0ABQ5BIX1_9ASTR</name>
<organism evidence="2 3">
    <name type="scientific">Tanacetum coccineum</name>
    <dbReference type="NCBI Taxonomy" id="301880"/>
    <lineage>
        <taxon>Eukaryota</taxon>
        <taxon>Viridiplantae</taxon>
        <taxon>Streptophyta</taxon>
        <taxon>Embryophyta</taxon>
        <taxon>Tracheophyta</taxon>
        <taxon>Spermatophyta</taxon>
        <taxon>Magnoliopsida</taxon>
        <taxon>eudicotyledons</taxon>
        <taxon>Gunneridae</taxon>
        <taxon>Pentapetalae</taxon>
        <taxon>asterids</taxon>
        <taxon>campanulids</taxon>
        <taxon>Asterales</taxon>
        <taxon>Asteraceae</taxon>
        <taxon>Asteroideae</taxon>
        <taxon>Anthemideae</taxon>
        <taxon>Anthemidinae</taxon>
        <taxon>Tanacetum</taxon>
    </lineage>
</organism>
<evidence type="ECO:0000313" key="2">
    <source>
        <dbReference type="EMBL" id="GJT13692.1"/>
    </source>
</evidence>
<evidence type="ECO:0008006" key="4">
    <source>
        <dbReference type="Google" id="ProtNLM"/>
    </source>
</evidence>
<feature type="compositionally biased region" description="Basic and acidic residues" evidence="1">
    <location>
        <begin position="236"/>
        <end position="248"/>
    </location>
</feature>
<dbReference type="Proteomes" id="UP001151760">
    <property type="component" value="Unassembled WGS sequence"/>
</dbReference>
<reference evidence="2" key="1">
    <citation type="journal article" date="2022" name="Int. J. Mol. Sci.">
        <title>Draft Genome of Tanacetum Coccineum: Genomic Comparison of Closely Related Tanacetum-Family Plants.</title>
        <authorList>
            <person name="Yamashiro T."/>
            <person name="Shiraishi A."/>
            <person name="Nakayama K."/>
            <person name="Satake H."/>
        </authorList>
    </citation>
    <scope>NUCLEOTIDE SEQUENCE</scope>
</reference>
<dbReference type="EMBL" id="BQNB010013251">
    <property type="protein sequence ID" value="GJT13692.1"/>
    <property type="molecule type" value="Genomic_DNA"/>
</dbReference>
<feature type="region of interest" description="Disordered" evidence="1">
    <location>
        <begin position="236"/>
        <end position="316"/>
    </location>
</feature>
<feature type="compositionally biased region" description="Low complexity" evidence="1">
    <location>
        <begin position="288"/>
        <end position="303"/>
    </location>
</feature>
<protein>
    <recommendedName>
        <fullName evidence="4">Pentatricopeptide repeat-containing protein</fullName>
    </recommendedName>
</protein>
<comment type="caution">
    <text evidence="2">The sequence shown here is derived from an EMBL/GenBank/DDBJ whole genome shotgun (WGS) entry which is preliminary data.</text>
</comment>